<evidence type="ECO:0000256" key="4">
    <source>
        <dbReference type="SAM" id="MobiDB-lite"/>
    </source>
</evidence>
<dbReference type="InterPro" id="IPR002104">
    <property type="entry name" value="Integrase_catalytic"/>
</dbReference>
<evidence type="ECO:0000259" key="5">
    <source>
        <dbReference type="PROSITE" id="PS51898"/>
    </source>
</evidence>
<sequence length="402" mass="45229">MPKPLTDLELRNWKPTNSRQEKSDGLTPGLKVRLSSSGVRSWSMQTRVDGVKRRFTLGDDLTLAQARAKAKTTAKSVGEGHDPTAERRARRIRKQDALDGVGTLDSVIELYFSIGDGRGLKSGTSQKEHLQRVFKPCLTHPALDLKVRDLQLAIDAWPSRSSARHAVAYARKLFRWARKRELIGDGFSGIEAPERDKDIEQRRLSVEETEKFLRALSDRPHDIAAQAMLWTAARREEIAGATWREFELNTGTWTIPGARRKNTRGRRSKNAPADHVIQLPKQMVEMLRPLAAKADDLVFSTDGAPLQNWPRWAARISKRACIETVPSPHCLRRTASTRLGDLREFPHVVEAVLGHRSIGGALHAGYNAARYADEVGEALQRLADYYDRLTSDKPNVVEFKRP</sequence>
<dbReference type="Pfam" id="PF00589">
    <property type="entry name" value="Phage_integrase"/>
    <property type="match status" value="1"/>
</dbReference>
<dbReference type="Pfam" id="PF13356">
    <property type="entry name" value="Arm-DNA-bind_3"/>
    <property type="match status" value="1"/>
</dbReference>
<dbReference type="PANTHER" id="PTHR30629">
    <property type="entry name" value="PROPHAGE INTEGRASE"/>
    <property type="match status" value="1"/>
</dbReference>
<dbReference type="GO" id="GO:0015074">
    <property type="term" value="P:DNA integration"/>
    <property type="evidence" value="ECO:0007669"/>
    <property type="project" value="UniProtKB-KW"/>
</dbReference>
<proteinExistence type="inferred from homology"/>
<dbReference type="PROSITE" id="PS51898">
    <property type="entry name" value="TYR_RECOMBINASE"/>
    <property type="match status" value="1"/>
</dbReference>
<evidence type="ECO:0000313" key="7">
    <source>
        <dbReference type="Proteomes" id="UP000253529"/>
    </source>
</evidence>
<feature type="domain" description="Tyr recombinase" evidence="5">
    <location>
        <begin position="199"/>
        <end position="387"/>
    </location>
</feature>
<evidence type="ECO:0000256" key="1">
    <source>
        <dbReference type="ARBA" id="ARBA00008857"/>
    </source>
</evidence>
<gene>
    <name evidence="6" type="ORF">DFR50_101108</name>
</gene>
<protein>
    <submittedName>
        <fullName evidence="6">Uncharacterized protein DUF4102</fullName>
    </submittedName>
</protein>
<keyword evidence="7" id="KW-1185">Reference proteome</keyword>
<dbReference type="InterPro" id="IPR011010">
    <property type="entry name" value="DNA_brk_join_enz"/>
</dbReference>
<dbReference type="InterPro" id="IPR050808">
    <property type="entry name" value="Phage_Integrase"/>
</dbReference>
<keyword evidence="3" id="KW-0233">DNA recombination</keyword>
<dbReference type="EMBL" id="QNRK01000001">
    <property type="protein sequence ID" value="RBP18164.1"/>
    <property type="molecule type" value="Genomic_DNA"/>
</dbReference>
<comment type="caution">
    <text evidence="6">The sequence shown here is derived from an EMBL/GenBank/DDBJ whole genome shotgun (WGS) entry which is preliminary data.</text>
</comment>
<comment type="similarity">
    <text evidence="1">Belongs to the 'phage' integrase family.</text>
</comment>
<accession>A0A366FU03</accession>
<keyword evidence="2" id="KW-0229">DNA integration</keyword>
<name>A0A366FU03_9HYPH</name>
<dbReference type="AlphaFoldDB" id="A0A366FU03"/>
<evidence type="ECO:0000313" key="6">
    <source>
        <dbReference type="EMBL" id="RBP18164.1"/>
    </source>
</evidence>
<evidence type="ECO:0000256" key="2">
    <source>
        <dbReference type="ARBA" id="ARBA00022908"/>
    </source>
</evidence>
<organism evidence="6 7">
    <name type="scientific">Roseiarcus fermentans</name>
    <dbReference type="NCBI Taxonomy" id="1473586"/>
    <lineage>
        <taxon>Bacteria</taxon>
        <taxon>Pseudomonadati</taxon>
        <taxon>Pseudomonadota</taxon>
        <taxon>Alphaproteobacteria</taxon>
        <taxon>Hyphomicrobiales</taxon>
        <taxon>Roseiarcaceae</taxon>
        <taxon>Roseiarcus</taxon>
    </lineage>
</organism>
<feature type="region of interest" description="Disordered" evidence="4">
    <location>
        <begin position="1"/>
        <end position="30"/>
    </location>
</feature>
<dbReference type="PANTHER" id="PTHR30629:SF2">
    <property type="entry name" value="PROPHAGE INTEGRASE INTS-RELATED"/>
    <property type="match status" value="1"/>
</dbReference>
<dbReference type="Gene3D" id="3.30.160.390">
    <property type="entry name" value="Integrase, DNA-binding domain"/>
    <property type="match status" value="1"/>
</dbReference>
<reference evidence="6 7" key="1">
    <citation type="submission" date="2018-06" db="EMBL/GenBank/DDBJ databases">
        <title>Genomic Encyclopedia of Type Strains, Phase IV (KMG-IV): sequencing the most valuable type-strain genomes for metagenomic binning, comparative biology and taxonomic classification.</title>
        <authorList>
            <person name="Goeker M."/>
        </authorList>
    </citation>
    <scope>NUCLEOTIDE SEQUENCE [LARGE SCALE GENOMIC DNA]</scope>
    <source>
        <strain evidence="6 7">DSM 24875</strain>
    </source>
</reference>
<dbReference type="Gene3D" id="1.10.443.10">
    <property type="entry name" value="Intergrase catalytic core"/>
    <property type="match status" value="1"/>
</dbReference>
<dbReference type="InterPro" id="IPR038488">
    <property type="entry name" value="Integrase_DNA-bd_sf"/>
</dbReference>
<dbReference type="GO" id="GO:0006310">
    <property type="term" value="P:DNA recombination"/>
    <property type="evidence" value="ECO:0007669"/>
    <property type="project" value="UniProtKB-KW"/>
</dbReference>
<evidence type="ECO:0000256" key="3">
    <source>
        <dbReference type="ARBA" id="ARBA00023172"/>
    </source>
</evidence>
<feature type="compositionally biased region" description="Basic and acidic residues" evidence="4">
    <location>
        <begin position="1"/>
        <end position="12"/>
    </location>
</feature>
<dbReference type="Proteomes" id="UP000253529">
    <property type="component" value="Unassembled WGS sequence"/>
</dbReference>
<dbReference type="RefSeq" id="WP_113887237.1">
    <property type="nucleotide sequence ID" value="NZ_QNRK01000001.1"/>
</dbReference>
<dbReference type="InterPro" id="IPR013762">
    <property type="entry name" value="Integrase-like_cat_sf"/>
</dbReference>
<dbReference type="OrthoDB" id="7615137at2"/>
<dbReference type="GO" id="GO:0003677">
    <property type="term" value="F:DNA binding"/>
    <property type="evidence" value="ECO:0007669"/>
    <property type="project" value="InterPro"/>
</dbReference>
<dbReference type="InterPro" id="IPR025166">
    <property type="entry name" value="Integrase_DNA_bind_dom"/>
</dbReference>
<dbReference type="SUPFAM" id="SSF56349">
    <property type="entry name" value="DNA breaking-rejoining enzymes"/>
    <property type="match status" value="1"/>
</dbReference>